<keyword evidence="3" id="KW-1185">Reference proteome</keyword>
<dbReference type="InterPro" id="IPR036412">
    <property type="entry name" value="HAD-like_sf"/>
</dbReference>
<evidence type="ECO:0000313" key="3">
    <source>
        <dbReference type="Proteomes" id="UP000077469"/>
    </source>
</evidence>
<dbReference type="CDD" id="cd01427">
    <property type="entry name" value="HAD_like"/>
    <property type="match status" value="1"/>
</dbReference>
<dbReference type="InterPro" id="IPR051540">
    <property type="entry name" value="S-2-haloacid_dehalogenase"/>
</dbReference>
<organism evidence="2 3">
    <name type="scientific">Pseudothermotoga hypogea DSM 11164 = NBRC 106472</name>
    <dbReference type="NCBI Taxonomy" id="1123384"/>
    <lineage>
        <taxon>Bacteria</taxon>
        <taxon>Thermotogati</taxon>
        <taxon>Thermotogota</taxon>
        <taxon>Thermotogae</taxon>
        <taxon>Thermotogales</taxon>
        <taxon>Thermotogaceae</taxon>
        <taxon>Pseudothermotoga</taxon>
    </lineage>
</organism>
<accession>A0A0X1KQ17</accession>
<dbReference type="OrthoDB" id="9809962at2"/>
<dbReference type="STRING" id="1123384.AJ81_03310"/>
<dbReference type="EMBL" id="CP007141">
    <property type="protein sequence ID" value="AJC73397.1"/>
    <property type="molecule type" value="Genomic_DNA"/>
</dbReference>
<dbReference type="SFLD" id="SFLDG01129">
    <property type="entry name" value="C1.5:_HAD__Beta-PGM__Phosphata"/>
    <property type="match status" value="1"/>
</dbReference>
<dbReference type="SUPFAM" id="SSF56784">
    <property type="entry name" value="HAD-like"/>
    <property type="match status" value="1"/>
</dbReference>
<gene>
    <name evidence="2" type="ORF">AJ81_03310</name>
</gene>
<dbReference type="AlphaFoldDB" id="A0A0X1KQ17"/>
<dbReference type="KEGG" id="phy:AJ81_03310"/>
<protein>
    <submittedName>
        <fullName evidence="2">Hydrolase</fullName>
    </submittedName>
</protein>
<dbReference type="InterPro" id="IPR023214">
    <property type="entry name" value="HAD_sf"/>
</dbReference>
<dbReference type="Pfam" id="PF00702">
    <property type="entry name" value="Hydrolase"/>
    <property type="match status" value="1"/>
</dbReference>
<dbReference type="PATRIC" id="fig|1123384.7.peg.645"/>
<name>A0A0X1KQ17_9THEM</name>
<dbReference type="GO" id="GO:0016787">
    <property type="term" value="F:hydrolase activity"/>
    <property type="evidence" value="ECO:0007669"/>
    <property type="project" value="UniProtKB-KW"/>
</dbReference>
<sequence>MKALMFDYDGTLALVNEERFAEEYFFLLNVFMVERYKMALDHFNILDCIAHITRCADGAINNYDRFLKCFSDRFSKFDWKGVFESFYASEEFDKLRKLVKPNNKVIELLRRAKESGLLVVLATNPIFPRNATEKRLRWIGLSLSDFNHATFMENSHFCKPDPRYFLEICRTISVEPKDCLMVGDDDLFDGACTSVGIRYKPVELISKDGKKSLQEWLFE</sequence>
<reference evidence="2 3" key="1">
    <citation type="submission" date="2014-01" db="EMBL/GenBank/DDBJ databases">
        <title>Genome sequencing of Thermotog hypogea.</title>
        <authorList>
            <person name="Zhang X."/>
            <person name="Alvare G."/>
            <person name="Fristensky B."/>
            <person name="Chen L."/>
            <person name="Suen T."/>
            <person name="Chen Q."/>
            <person name="Ma K."/>
        </authorList>
    </citation>
    <scope>NUCLEOTIDE SEQUENCE [LARGE SCALE GENOMIC DNA]</scope>
    <source>
        <strain evidence="2 3">DSM 11164</strain>
    </source>
</reference>
<dbReference type="PANTHER" id="PTHR43316">
    <property type="entry name" value="HYDROLASE, HALOACID DELAHOGENASE-RELATED"/>
    <property type="match status" value="1"/>
</dbReference>
<evidence type="ECO:0000256" key="1">
    <source>
        <dbReference type="ARBA" id="ARBA00022801"/>
    </source>
</evidence>
<proteinExistence type="predicted"/>
<dbReference type="PaxDb" id="1123384-AJ81_03310"/>
<dbReference type="RefSeq" id="WP_051368798.1">
    <property type="nucleotide sequence ID" value="NC_022795.1"/>
</dbReference>
<dbReference type="NCBIfam" id="TIGR01549">
    <property type="entry name" value="HAD-SF-IA-v1"/>
    <property type="match status" value="1"/>
</dbReference>
<keyword evidence="1 2" id="KW-0378">Hydrolase</keyword>
<evidence type="ECO:0000313" key="2">
    <source>
        <dbReference type="EMBL" id="AJC73397.1"/>
    </source>
</evidence>
<dbReference type="Proteomes" id="UP000077469">
    <property type="component" value="Chromosome"/>
</dbReference>
<dbReference type="Gene3D" id="3.40.50.1000">
    <property type="entry name" value="HAD superfamily/HAD-like"/>
    <property type="match status" value="1"/>
</dbReference>
<dbReference type="InterPro" id="IPR006439">
    <property type="entry name" value="HAD-SF_hydro_IA"/>
</dbReference>
<dbReference type="PANTHER" id="PTHR43316:SF3">
    <property type="entry name" value="HALOACID DEHALOGENASE, TYPE II (AFU_ORTHOLOGUE AFUA_2G07750)-RELATED"/>
    <property type="match status" value="1"/>
</dbReference>
<dbReference type="SFLD" id="SFLDS00003">
    <property type="entry name" value="Haloacid_Dehalogenase"/>
    <property type="match status" value="1"/>
</dbReference>